<dbReference type="EMBL" id="JBIRWM010000006">
    <property type="protein sequence ID" value="MFI2156935.1"/>
    <property type="molecule type" value="Genomic_DNA"/>
</dbReference>
<comment type="caution">
    <text evidence="2">The sequence shown here is derived from an EMBL/GenBank/DDBJ whole genome shotgun (WGS) entry which is preliminary data.</text>
</comment>
<feature type="region of interest" description="Disordered" evidence="1">
    <location>
        <begin position="179"/>
        <end position="214"/>
    </location>
</feature>
<evidence type="ECO:0000313" key="2">
    <source>
        <dbReference type="EMBL" id="MFI2156935.1"/>
    </source>
</evidence>
<keyword evidence="3" id="KW-1185">Reference proteome</keyword>
<dbReference type="Proteomes" id="UP001611397">
    <property type="component" value="Unassembled WGS sequence"/>
</dbReference>
<protein>
    <submittedName>
        <fullName evidence="2">Uncharacterized protein</fullName>
    </submittedName>
</protein>
<sequence length="214" mass="24021">MATTSTGERPAEPRGLRTVRRLAHAYAEAVAGRLEPGVTGCDAAGMRRERPRGRGVNPVRDRWKADLEAHRGLIPREVRERRPLRQIHQDADRLMVRRGYADHPFGVIPHKAHRVRRRRWSPHPSGFGTRSPEGLAADALHGHRGGWSPPWSPYRFSDHPPRPGPWAAERRLGLQVTGAESEGILGVTDSREPGESAFGPDDDPPHTRRWAEEE</sequence>
<evidence type="ECO:0000313" key="3">
    <source>
        <dbReference type="Proteomes" id="UP001611397"/>
    </source>
</evidence>
<name>A0ABW7V8C7_STROI</name>
<feature type="compositionally biased region" description="Basic and acidic residues" evidence="1">
    <location>
        <begin position="203"/>
        <end position="214"/>
    </location>
</feature>
<evidence type="ECO:0000256" key="1">
    <source>
        <dbReference type="SAM" id="MobiDB-lite"/>
    </source>
</evidence>
<accession>A0ABW7V8C7</accession>
<organism evidence="2 3">
    <name type="scientific">Streptomyces olivaceoviridis</name>
    <name type="common">Streptomyces corchorusii</name>
    <dbReference type="NCBI Taxonomy" id="1921"/>
    <lineage>
        <taxon>Bacteria</taxon>
        <taxon>Bacillati</taxon>
        <taxon>Actinomycetota</taxon>
        <taxon>Actinomycetes</taxon>
        <taxon>Kitasatosporales</taxon>
        <taxon>Streptomycetaceae</taxon>
        <taxon>Streptomyces</taxon>
    </lineage>
</organism>
<proteinExistence type="predicted"/>
<gene>
    <name evidence="2" type="ORF">ACH49L_14830</name>
</gene>
<reference evidence="2 3" key="1">
    <citation type="submission" date="2024-10" db="EMBL/GenBank/DDBJ databases">
        <title>The Natural Products Discovery Center: Release of the First 8490 Sequenced Strains for Exploring Actinobacteria Biosynthetic Diversity.</title>
        <authorList>
            <person name="Kalkreuter E."/>
            <person name="Kautsar S.A."/>
            <person name="Yang D."/>
            <person name="Bader C.D."/>
            <person name="Teijaro C.N."/>
            <person name="Fluegel L."/>
            <person name="Davis C.M."/>
            <person name="Simpson J.R."/>
            <person name="Lauterbach L."/>
            <person name="Steele A.D."/>
            <person name="Gui C."/>
            <person name="Meng S."/>
            <person name="Li G."/>
            <person name="Viehrig K."/>
            <person name="Ye F."/>
            <person name="Su P."/>
            <person name="Kiefer A.F."/>
            <person name="Nichols A."/>
            <person name="Cepeda A.J."/>
            <person name="Yan W."/>
            <person name="Fan B."/>
            <person name="Jiang Y."/>
            <person name="Adhikari A."/>
            <person name="Zheng C.-J."/>
            <person name="Schuster L."/>
            <person name="Cowan T.M."/>
            <person name="Smanski M.J."/>
            <person name="Chevrette M.G."/>
            <person name="De Carvalho L.P.S."/>
            <person name="Shen B."/>
        </authorList>
    </citation>
    <scope>NUCLEOTIDE SEQUENCE [LARGE SCALE GENOMIC DNA]</scope>
    <source>
        <strain evidence="2 3">NPDC020295</strain>
    </source>
</reference>
<dbReference type="RefSeq" id="WP_208616544.1">
    <property type="nucleotide sequence ID" value="NZ_JBIRUT010000004.1"/>
</dbReference>